<proteinExistence type="predicted"/>
<sequence>MGLLRKYLDYPVLWKILWGLILGAVFGLIMGYLGYAEFVKTYIKPLGDLFVRLLKMLVMPIVLASLVVGAASISPARLGRVGVKIVLYYLLTSAFAVFFGLLMGNLFRVGTGISLGTGEGKAIEAQPPSLVKTLLNIVPTNPFASLSNGDVLPVIFFAIILGIALTYLINKDDERLKNAGTTLLRAFDGLAEAMYIIVAGVMQYAPIGVFALIAYVMASQGLKVVGPLAKVVVAVYVGLAVQILLVYFVLLKVFGIDPLKFLKKAKDAMLTAFVTRSSSGTLPVTMRVAEEEMGIDRGIFSFTLPLGATINMDGTALYQGVTVLFVANAIGHPLTPSQQLIVVLTAVLASIGTAGVPGAGAIMLAMVLQSVGLDLTAGSPVALAYAMILGIDAILDMGRTMVNVTGDLTGTTIVAKTEGEIDLSKWEQ</sequence>
<dbReference type="Pfam" id="PF00375">
    <property type="entry name" value="SDF"/>
    <property type="match status" value="1"/>
</dbReference>
<feature type="transmembrane region" description="Helical" evidence="8">
    <location>
        <begin position="340"/>
        <end position="365"/>
    </location>
</feature>
<evidence type="ECO:0000256" key="6">
    <source>
        <dbReference type="ARBA" id="ARBA00022989"/>
    </source>
</evidence>
<dbReference type="GO" id="GO:0015293">
    <property type="term" value="F:symporter activity"/>
    <property type="evidence" value="ECO:0007669"/>
    <property type="project" value="UniProtKB-KW"/>
</dbReference>
<feature type="transmembrane region" description="Helical" evidence="8">
    <location>
        <begin position="53"/>
        <end position="73"/>
    </location>
</feature>
<dbReference type="KEGG" id="tbs:A3L01_05150"/>
<feature type="transmembrane region" description="Helical" evidence="8">
    <location>
        <begin position="12"/>
        <end position="33"/>
    </location>
</feature>
<reference evidence="9 10" key="1">
    <citation type="submission" date="2016-04" db="EMBL/GenBank/DDBJ databases">
        <title>Complete genome sequence of Thermococcus barossii type strain SHCK-94.</title>
        <authorList>
            <person name="Oger P.M."/>
        </authorList>
    </citation>
    <scope>NUCLEOTIDE SEQUENCE [LARGE SCALE GENOMIC DNA]</scope>
    <source>
        <strain evidence="9 10">SHCK-94</strain>
    </source>
</reference>
<evidence type="ECO:0000256" key="2">
    <source>
        <dbReference type="ARBA" id="ARBA00022448"/>
    </source>
</evidence>
<evidence type="ECO:0000256" key="1">
    <source>
        <dbReference type="ARBA" id="ARBA00004651"/>
    </source>
</evidence>
<comment type="subcellular location">
    <subcellularLocation>
        <location evidence="1">Cell membrane</location>
        <topology evidence="1">Multi-pass membrane protein</topology>
    </subcellularLocation>
</comment>
<dbReference type="GeneID" id="33326135"/>
<keyword evidence="10" id="KW-1185">Reference proteome</keyword>
<dbReference type="InterPro" id="IPR036458">
    <property type="entry name" value="Na:dicarbo_symporter_sf"/>
</dbReference>
<dbReference type="RefSeq" id="WP_088864796.1">
    <property type="nucleotide sequence ID" value="NZ_CP015101.1"/>
</dbReference>
<dbReference type="OrthoDB" id="3015at2157"/>
<dbReference type="PRINTS" id="PR00173">
    <property type="entry name" value="EDTRNSPORT"/>
</dbReference>
<evidence type="ECO:0000256" key="3">
    <source>
        <dbReference type="ARBA" id="ARBA00022475"/>
    </source>
</evidence>
<accession>A0A2Z2MDR6</accession>
<dbReference type="GO" id="GO:0005886">
    <property type="term" value="C:plasma membrane"/>
    <property type="evidence" value="ECO:0007669"/>
    <property type="project" value="UniProtKB-SubCell"/>
</dbReference>
<organism evidence="9 10">
    <name type="scientific">Thermococcus barossii</name>
    <dbReference type="NCBI Taxonomy" id="54077"/>
    <lineage>
        <taxon>Archaea</taxon>
        <taxon>Methanobacteriati</taxon>
        <taxon>Methanobacteriota</taxon>
        <taxon>Thermococci</taxon>
        <taxon>Thermococcales</taxon>
        <taxon>Thermococcaceae</taxon>
        <taxon>Thermococcus</taxon>
    </lineage>
</organism>
<feature type="transmembrane region" description="Helical" evidence="8">
    <location>
        <begin position="151"/>
        <end position="169"/>
    </location>
</feature>
<evidence type="ECO:0000256" key="8">
    <source>
        <dbReference type="SAM" id="Phobius"/>
    </source>
</evidence>
<dbReference type="Proteomes" id="UP000250272">
    <property type="component" value="Chromosome"/>
</dbReference>
<dbReference type="InterPro" id="IPR018107">
    <property type="entry name" value="Na-dicarboxylate_symporter_CS"/>
</dbReference>
<keyword evidence="5" id="KW-0769">Symport</keyword>
<feature type="transmembrane region" description="Helical" evidence="8">
    <location>
        <begin position="377"/>
        <end position="395"/>
    </location>
</feature>
<dbReference type="FunFam" id="1.10.3860.10:FF:000001">
    <property type="entry name" value="C4-dicarboxylate transport protein"/>
    <property type="match status" value="1"/>
</dbReference>
<feature type="transmembrane region" description="Helical" evidence="8">
    <location>
        <begin position="190"/>
        <end position="216"/>
    </location>
</feature>
<feature type="transmembrane region" description="Helical" evidence="8">
    <location>
        <begin position="85"/>
        <end position="107"/>
    </location>
</feature>
<dbReference type="GO" id="GO:0006835">
    <property type="term" value="P:dicarboxylic acid transport"/>
    <property type="evidence" value="ECO:0007669"/>
    <property type="project" value="UniProtKB-ARBA"/>
</dbReference>
<dbReference type="Gene3D" id="1.10.3860.10">
    <property type="entry name" value="Sodium:dicarboxylate symporter"/>
    <property type="match status" value="1"/>
</dbReference>
<dbReference type="PANTHER" id="PTHR42865:SF7">
    <property type="entry name" value="PROTON_GLUTAMATE-ASPARTATE SYMPORTER"/>
    <property type="match status" value="1"/>
</dbReference>
<dbReference type="EMBL" id="CP015101">
    <property type="protein sequence ID" value="ASJ04780.1"/>
    <property type="molecule type" value="Genomic_DNA"/>
</dbReference>
<dbReference type="PANTHER" id="PTHR42865">
    <property type="entry name" value="PROTON/GLUTAMATE-ASPARTATE SYMPORTER"/>
    <property type="match status" value="1"/>
</dbReference>
<keyword evidence="4 8" id="KW-0812">Transmembrane</keyword>
<protein>
    <submittedName>
        <fullName evidence="9">Amino acid transporter</fullName>
    </submittedName>
</protein>
<evidence type="ECO:0000256" key="7">
    <source>
        <dbReference type="ARBA" id="ARBA00023136"/>
    </source>
</evidence>
<dbReference type="SUPFAM" id="SSF118215">
    <property type="entry name" value="Proton glutamate symport protein"/>
    <property type="match status" value="1"/>
</dbReference>
<evidence type="ECO:0000313" key="9">
    <source>
        <dbReference type="EMBL" id="ASJ04780.1"/>
    </source>
</evidence>
<dbReference type="PROSITE" id="PS00713">
    <property type="entry name" value="NA_DICARBOXYL_SYMP_1"/>
    <property type="match status" value="1"/>
</dbReference>
<gene>
    <name evidence="9" type="ORF">A3L01_05150</name>
</gene>
<keyword evidence="2" id="KW-0813">Transport</keyword>
<keyword evidence="7 8" id="KW-0472">Membrane</keyword>
<evidence type="ECO:0000313" key="10">
    <source>
        <dbReference type="Proteomes" id="UP000250272"/>
    </source>
</evidence>
<keyword evidence="3" id="KW-1003">Cell membrane</keyword>
<feature type="transmembrane region" description="Helical" evidence="8">
    <location>
        <begin position="228"/>
        <end position="254"/>
    </location>
</feature>
<evidence type="ECO:0000256" key="5">
    <source>
        <dbReference type="ARBA" id="ARBA00022847"/>
    </source>
</evidence>
<keyword evidence="6 8" id="KW-1133">Transmembrane helix</keyword>
<dbReference type="AlphaFoldDB" id="A0A2Z2MDR6"/>
<name>A0A2Z2MDR6_9EURY</name>
<dbReference type="InterPro" id="IPR001991">
    <property type="entry name" value="Na-dicarboxylate_symporter"/>
</dbReference>
<evidence type="ECO:0000256" key="4">
    <source>
        <dbReference type="ARBA" id="ARBA00022692"/>
    </source>
</evidence>